<organism evidence="1 2">
    <name type="scientific">Vigna angularis var. angularis</name>
    <dbReference type="NCBI Taxonomy" id="157739"/>
    <lineage>
        <taxon>Eukaryota</taxon>
        <taxon>Viridiplantae</taxon>
        <taxon>Streptophyta</taxon>
        <taxon>Embryophyta</taxon>
        <taxon>Tracheophyta</taxon>
        <taxon>Spermatophyta</taxon>
        <taxon>Magnoliopsida</taxon>
        <taxon>eudicotyledons</taxon>
        <taxon>Gunneridae</taxon>
        <taxon>Pentapetalae</taxon>
        <taxon>rosids</taxon>
        <taxon>fabids</taxon>
        <taxon>Fabales</taxon>
        <taxon>Fabaceae</taxon>
        <taxon>Papilionoideae</taxon>
        <taxon>50 kb inversion clade</taxon>
        <taxon>NPAAA clade</taxon>
        <taxon>indigoferoid/millettioid clade</taxon>
        <taxon>Phaseoleae</taxon>
        <taxon>Vigna</taxon>
    </lineage>
</organism>
<protein>
    <submittedName>
        <fullName evidence="1">Uncharacterized protein</fullName>
    </submittedName>
</protein>
<evidence type="ECO:0000313" key="2">
    <source>
        <dbReference type="Proteomes" id="UP000291084"/>
    </source>
</evidence>
<dbReference type="EMBL" id="AP015034">
    <property type="protein sequence ID" value="BAT74260.1"/>
    <property type="molecule type" value="Genomic_DNA"/>
</dbReference>
<reference evidence="1 2" key="1">
    <citation type="journal article" date="2015" name="Sci. Rep.">
        <title>The power of single molecule real-time sequencing technology in the de novo assembly of a eukaryotic genome.</title>
        <authorList>
            <person name="Sakai H."/>
            <person name="Naito K."/>
            <person name="Ogiso-Tanaka E."/>
            <person name="Takahashi Y."/>
            <person name="Iseki K."/>
            <person name="Muto C."/>
            <person name="Satou K."/>
            <person name="Teruya K."/>
            <person name="Shiroma A."/>
            <person name="Shimoji M."/>
            <person name="Hirano T."/>
            <person name="Itoh T."/>
            <person name="Kaga A."/>
            <person name="Tomooka N."/>
        </authorList>
    </citation>
    <scope>NUCLEOTIDE SEQUENCE [LARGE SCALE GENOMIC DNA]</scope>
    <source>
        <strain evidence="2">cv. Shumari</strain>
    </source>
</reference>
<sequence>MEKEVFIKNVRWDKKREQLLEGILSSLKSLAEDMKRVGRWETHEMKKKKKKRRGEAEQLEGIYTSRGTHWGDGWSLGHCFWR</sequence>
<gene>
    <name evidence="1" type="primary">Vigan.01G188900</name>
    <name evidence="1" type="ORF">VIGAN_01188900</name>
</gene>
<proteinExistence type="predicted"/>
<dbReference type="Proteomes" id="UP000291084">
    <property type="component" value="Chromosome 1"/>
</dbReference>
<dbReference type="AlphaFoldDB" id="A0A0S3R0T4"/>
<name>A0A0S3R0T4_PHAAN</name>
<keyword evidence="2" id="KW-1185">Reference proteome</keyword>
<evidence type="ECO:0000313" key="1">
    <source>
        <dbReference type="EMBL" id="BAT74260.1"/>
    </source>
</evidence>
<accession>A0A0S3R0T4</accession>